<sequence length="410" mass="45401">MEDGHGRGRSHRRIPMDFSIFNSGIAETADKPLFCLSNDEEPSENHLGINLHAGPFDVHPKIANLTHRTVVRTGWKTMRTMDVVLFETATTGDEGGGPAKVVLEQQTPPWGPLGRLLQWKSAATAVRWVFTMRIPRRRREGGRPAAEADVDFEWRHSRGLTIRRLRGADGWMLWRKRTADEARRTGVVGGGDDELVALVSRSGSRPHLGTRFAFAGAAARGELGDAFSVVALMSGIGVMLAHTRSLGDTVDALEITTRRRSMLARAAAAERQAREARSWIDTMALMDEGVWEVAAAAGEPGRPAGLAARSDRVRAWREEQQQQQRRRRRRTSEGSRDVGASHPDPSTTVRLRPPTQVLPGTPRSARTTRPLSTSTRNDALTPGRRTASNRSRLYERESERFVENPGGIHI</sequence>
<reference evidence="2" key="1">
    <citation type="submission" date="2021-06" db="EMBL/GenBank/DDBJ databases">
        <title>Comparative genomics, transcriptomics and evolutionary studies reveal genomic signatures of adaptation to plant cell wall in hemibiotrophic fungi.</title>
        <authorList>
            <consortium name="DOE Joint Genome Institute"/>
            <person name="Baroncelli R."/>
            <person name="Diaz J.F."/>
            <person name="Benocci T."/>
            <person name="Peng M."/>
            <person name="Battaglia E."/>
            <person name="Haridas S."/>
            <person name="Andreopoulos W."/>
            <person name="Labutti K."/>
            <person name="Pangilinan J."/>
            <person name="Floch G.L."/>
            <person name="Makela M.R."/>
            <person name="Henrissat B."/>
            <person name="Grigoriev I.V."/>
            <person name="Crouch J.A."/>
            <person name="De Vries R.P."/>
            <person name="Sukno S.A."/>
            <person name="Thon M.R."/>
        </authorList>
    </citation>
    <scope>NUCLEOTIDE SEQUENCE</scope>
    <source>
        <strain evidence="2">MAFF235873</strain>
    </source>
</reference>
<dbReference type="Proteomes" id="UP001232148">
    <property type="component" value="Unassembled WGS sequence"/>
</dbReference>
<feature type="compositionally biased region" description="Basic and acidic residues" evidence="1">
    <location>
        <begin position="392"/>
        <end position="402"/>
    </location>
</feature>
<protein>
    <submittedName>
        <fullName evidence="2">Uncharacterized protein</fullName>
    </submittedName>
</protein>
<feature type="compositionally biased region" description="Basic and acidic residues" evidence="1">
    <location>
        <begin position="309"/>
        <end position="320"/>
    </location>
</feature>
<accession>A0AAD9H6L9</accession>
<evidence type="ECO:0000313" key="2">
    <source>
        <dbReference type="EMBL" id="KAK2022554.1"/>
    </source>
</evidence>
<evidence type="ECO:0000256" key="1">
    <source>
        <dbReference type="SAM" id="MobiDB-lite"/>
    </source>
</evidence>
<organism evidence="2 3">
    <name type="scientific">Colletotrichum zoysiae</name>
    <dbReference type="NCBI Taxonomy" id="1216348"/>
    <lineage>
        <taxon>Eukaryota</taxon>
        <taxon>Fungi</taxon>
        <taxon>Dikarya</taxon>
        <taxon>Ascomycota</taxon>
        <taxon>Pezizomycotina</taxon>
        <taxon>Sordariomycetes</taxon>
        <taxon>Hypocreomycetidae</taxon>
        <taxon>Glomerellales</taxon>
        <taxon>Glomerellaceae</taxon>
        <taxon>Colletotrichum</taxon>
        <taxon>Colletotrichum graminicola species complex</taxon>
    </lineage>
</organism>
<dbReference type="AlphaFoldDB" id="A0AAD9H6L9"/>
<proteinExistence type="predicted"/>
<dbReference type="EMBL" id="MU843038">
    <property type="protein sequence ID" value="KAK2022554.1"/>
    <property type="molecule type" value="Genomic_DNA"/>
</dbReference>
<gene>
    <name evidence="2" type="ORF">LX32DRAFT_698601</name>
</gene>
<feature type="region of interest" description="Disordered" evidence="1">
    <location>
        <begin position="301"/>
        <end position="410"/>
    </location>
</feature>
<comment type="caution">
    <text evidence="2">The sequence shown here is derived from an EMBL/GenBank/DDBJ whole genome shotgun (WGS) entry which is preliminary data.</text>
</comment>
<feature type="compositionally biased region" description="Polar residues" evidence="1">
    <location>
        <begin position="364"/>
        <end position="378"/>
    </location>
</feature>
<keyword evidence="3" id="KW-1185">Reference proteome</keyword>
<evidence type="ECO:0000313" key="3">
    <source>
        <dbReference type="Proteomes" id="UP001232148"/>
    </source>
</evidence>
<name>A0AAD9H6L9_9PEZI</name>